<dbReference type="Proteomes" id="UP000001554">
    <property type="component" value="Chromosome 9"/>
</dbReference>
<dbReference type="InterPro" id="IPR013083">
    <property type="entry name" value="Znf_RING/FYVE/PHD"/>
</dbReference>
<dbReference type="PANTHER" id="PTHR24099:SF16">
    <property type="entry name" value="E3 UBIQUITIN-PROTEIN LIGASE MIDLINE-1-LIKE ISOFORM X1"/>
    <property type="match status" value="1"/>
</dbReference>
<evidence type="ECO:0000256" key="8">
    <source>
        <dbReference type="SAM" id="Coils"/>
    </source>
</evidence>
<dbReference type="GeneID" id="118422178"/>
<evidence type="ECO:0000313" key="12">
    <source>
        <dbReference type="Proteomes" id="UP000001554"/>
    </source>
</evidence>
<evidence type="ECO:0000259" key="11">
    <source>
        <dbReference type="PROSITE" id="PS50119"/>
    </source>
</evidence>
<evidence type="ECO:0000259" key="10">
    <source>
        <dbReference type="PROSITE" id="PS50089"/>
    </source>
</evidence>
<dbReference type="InterPro" id="IPR003961">
    <property type="entry name" value="FN3_dom"/>
</dbReference>
<dbReference type="SUPFAM" id="SSF57845">
    <property type="entry name" value="B-box zinc-binding domain"/>
    <property type="match status" value="1"/>
</dbReference>
<dbReference type="SUPFAM" id="SSF57850">
    <property type="entry name" value="RING/U-box"/>
    <property type="match status" value="1"/>
</dbReference>
<dbReference type="InterPro" id="IPR003649">
    <property type="entry name" value="Bbox_C"/>
</dbReference>
<dbReference type="GO" id="GO:0061630">
    <property type="term" value="F:ubiquitin protein ligase activity"/>
    <property type="evidence" value="ECO:0000318"/>
    <property type="project" value="GO_Central"/>
</dbReference>
<dbReference type="Pfam" id="PF00643">
    <property type="entry name" value="zf-B_box"/>
    <property type="match status" value="1"/>
</dbReference>
<dbReference type="CDD" id="cd00063">
    <property type="entry name" value="FN3"/>
    <property type="match status" value="1"/>
</dbReference>
<dbReference type="SMART" id="SM00502">
    <property type="entry name" value="BBC"/>
    <property type="match status" value="1"/>
</dbReference>
<dbReference type="Gene3D" id="4.10.830.40">
    <property type="match status" value="1"/>
</dbReference>
<evidence type="ECO:0000313" key="13">
    <source>
        <dbReference type="RefSeq" id="XP_035685588.1"/>
    </source>
</evidence>
<dbReference type="InterPro" id="IPR017907">
    <property type="entry name" value="Znf_RING_CS"/>
</dbReference>
<dbReference type="Gene3D" id="2.60.40.10">
    <property type="entry name" value="Immunoglobulins"/>
    <property type="match status" value="1"/>
</dbReference>
<dbReference type="AlphaFoldDB" id="A0A9J7LMD4"/>
<proteinExistence type="predicted"/>
<keyword evidence="3" id="KW-0479">Metal-binding</keyword>
<evidence type="ECO:0000256" key="5">
    <source>
        <dbReference type="ARBA" id="ARBA00022786"/>
    </source>
</evidence>
<reference evidence="13" key="2">
    <citation type="submission" date="2025-08" db="UniProtKB">
        <authorList>
            <consortium name="RefSeq"/>
        </authorList>
    </citation>
    <scope>IDENTIFICATION</scope>
    <source>
        <strain evidence="13">S238N-H82</strain>
        <tissue evidence="13">Testes</tissue>
    </source>
</reference>
<evidence type="ECO:0000256" key="7">
    <source>
        <dbReference type="PROSITE-ProRule" id="PRU00024"/>
    </source>
</evidence>
<dbReference type="InterPro" id="IPR000315">
    <property type="entry name" value="Znf_B-box"/>
</dbReference>
<dbReference type="PROSITE" id="PS50119">
    <property type="entry name" value="ZF_BBOX"/>
    <property type="match status" value="1"/>
</dbReference>
<dbReference type="CDD" id="cd19801">
    <property type="entry name" value="Bbox1_MID"/>
    <property type="match status" value="1"/>
</dbReference>
<dbReference type="Gene3D" id="3.30.160.60">
    <property type="entry name" value="Classic Zinc Finger"/>
    <property type="match status" value="1"/>
</dbReference>
<dbReference type="InterPro" id="IPR036116">
    <property type="entry name" value="FN3_sf"/>
</dbReference>
<dbReference type="PROSITE" id="PS00518">
    <property type="entry name" value="ZF_RING_1"/>
    <property type="match status" value="1"/>
</dbReference>
<evidence type="ECO:0000256" key="2">
    <source>
        <dbReference type="ARBA" id="ARBA00022490"/>
    </source>
</evidence>
<evidence type="ECO:0000256" key="4">
    <source>
        <dbReference type="ARBA" id="ARBA00022771"/>
    </source>
</evidence>
<protein>
    <submittedName>
        <fullName evidence="13">Probable E3 ubiquitin-protein ligase MID2</fullName>
    </submittedName>
</protein>
<dbReference type="KEGG" id="bfo:118422178"/>
<dbReference type="RefSeq" id="XP_035685588.1">
    <property type="nucleotide sequence ID" value="XM_035829695.1"/>
</dbReference>
<evidence type="ECO:0000256" key="3">
    <source>
        <dbReference type="ARBA" id="ARBA00022723"/>
    </source>
</evidence>
<accession>A0A9J7LMD4</accession>
<evidence type="ECO:0000256" key="1">
    <source>
        <dbReference type="ARBA" id="ARBA00004496"/>
    </source>
</evidence>
<dbReference type="OMA" id="HEARVSW"/>
<gene>
    <name evidence="13" type="primary">LOC118422178</name>
</gene>
<dbReference type="InterPro" id="IPR013783">
    <property type="entry name" value="Ig-like_fold"/>
</dbReference>
<keyword evidence="12" id="KW-1185">Reference proteome</keyword>
<comment type="subcellular location">
    <subcellularLocation>
        <location evidence="1">Cytoplasm</location>
    </subcellularLocation>
</comment>
<reference evidence="12" key="1">
    <citation type="journal article" date="2020" name="Nat. Ecol. Evol.">
        <title>Deeply conserved synteny resolves early events in vertebrate evolution.</title>
        <authorList>
            <person name="Simakov O."/>
            <person name="Marletaz F."/>
            <person name="Yue J.X."/>
            <person name="O'Connell B."/>
            <person name="Jenkins J."/>
            <person name="Brandt A."/>
            <person name="Calef R."/>
            <person name="Tung C.H."/>
            <person name="Huang T.K."/>
            <person name="Schmutz J."/>
            <person name="Satoh N."/>
            <person name="Yu J.K."/>
            <person name="Putnam N.H."/>
            <person name="Green R.E."/>
            <person name="Rokhsar D.S."/>
        </authorList>
    </citation>
    <scope>NUCLEOTIDE SEQUENCE [LARGE SCALE GENOMIC DNA]</scope>
    <source>
        <strain evidence="12">S238N-H82</strain>
    </source>
</reference>
<feature type="compositionally biased region" description="Polar residues" evidence="9">
    <location>
        <begin position="481"/>
        <end position="491"/>
    </location>
</feature>
<keyword evidence="8" id="KW-0175">Coiled coil</keyword>
<dbReference type="OrthoDB" id="295536at2759"/>
<sequence length="531" mass="58925">MASLDGFRPTCSLECHLCRGRNMEGLEDELTCPVCLELYTCPLLLPCHHNLCRRCAEAFLETLPDEPAGAQTACSSEPAPPSPEGTPIGFPCPTCRKEVRLGDRGVDGLSRNLLLQNIVDRFKQIHAPSNLKRAVACLVCDATPPRDAVKSCTTCKLSYCDECLKLLHPPRGGLAKHKLVAPFDELQALVVCPEHKDKPVELYCMQDSTPVCSLCKLVSKHKDHDVTSLDEAFESRRVDLQKIVDEVSEKTELETKKIEVLEAKKAAMENHAAQLRLQIETECDELIDIIRQRKHAMLGRVDTVAQADTARMKTFIDSCQDAVKATKSSLALAKEALKESDPACFLQSEQAVRRQVEQSKDTLVQDEEYTRIPTDRLCLNMGPIKTLLRGLDLPSPPVICPDQCTTAMPVHEARVSWEAEDNAGVKFDVICSRVDNNTQAVSVRDVWTKSSELRGLQERTSYEVAILAKCDGGVARSNNFLFKTSDQPSNSGRGGRGGRGRGVVRKGTRMADMCKTRHPSCPRELYYDYPE</sequence>
<dbReference type="SMART" id="SM00336">
    <property type="entry name" value="BBOX"/>
    <property type="match status" value="2"/>
</dbReference>
<keyword evidence="4 7" id="KW-0863">Zinc-finger</keyword>
<dbReference type="GO" id="GO:0008270">
    <property type="term" value="F:zinc ion binding"/>
    <property type="evidence" value="ECO:0007669"/>
    <property type="project" value="UniProtKB-KW"/>
</dbReference>
<feature type="domain" description="B box-type" evidence="11">
    <location>
        <begin position="187"/>
        <end position="229"/>
    </location>
</feature>
<feature type="domain" description="RING-type" evidence="10">
    <location>
        <begin position="32"/>
        <end position="96"/>
    </location>
</feature>
<dbReference type="Gene3D" id="3.30.40.10">
    <property type="entry name" value="Zinc/RING finger domain, C3HC4 (zinc finger)"/>
    <property type="match status" value="1"/>
</dbReference>
<dbReference type="InterPro" id="IPR027370">
    <property type="entry name" value="Znf-RING_euk"/>
</dbReference>
<dbReference type="InterPro" id="IPR001841">
    <property type="entry name" value="Znf_RING"/>
</dbReference>
<dbReference type="InterPro" id="IPR050617">
    <property type="entry name" value="E3_ligase_FN3/SPRY"/>
</dbReference>
<name>A0A9J7LMD4_BRAFL</name>
<dbReference type="Pfam" id="PF22586">
    <property type="entry name" value="ANCHR-like_BBOX"/>
    <property type="match status" value="1"/>
</dbReference>
<dbReference type="SMART" id="SM00184">
    <property type="entry name" value="RING"/>
    <property type="match status" value="2"/>
</dbReference>
<evidence type="ECO:0000256" key="6">
    <source>
        <dbReference type="ARBA" id="ARBA00022833"/>
    </source>
</evidence>
<dbReference type="GO" id="GO:0005737">
    <property type="term" value="C:cytoplasm"/>
    <property type="evidence" value="ECO:0007669"/>
    <property type="project" value="UniProtKB-SubCell"/>
</dbReference>
<keyword evidence="5" id="KW-0833">Ubl conjugation pathway</keyword>
<feature type="region of interest" description="Disordered" evidence="9">
    <location>
        <begin position="481"/>
        <end position="507"/>
    </location>
</feature>
<dbReference type="PANTHER" id="PTHR24099">
    <property type="entry name" value="E3 UBIQUITIN-PROTEIN LIGASE TRIM36-RELATED"/>
    <property type="match status" value="1"/>
</dbReference>
<dbReference type="SUPFAM" id="SSF49265">
    <property type="entry name" value="Fibronectin type III"/>
    <property type="match status" value="1"/>
</dbReference>
<feature type="compositionally biased region" description="Basic residues" evidence="9">
    <location>
        <begin position="496"/>
        <end position="507"/>
    </location>
</feature>
<feature type="coiled-coil region" evidence="8">
    <location>
        <begin position="244"/>
        <end position="278"/>
    </location>
</feature>
<evidence type="ECO:0000256" key="9">
    <source>
        <dbReference type="SAM" id="MobiDB-lite"/>
    </source>
</evidence>
<dbReference type="Pfam" id="PF13445">
    <property type="entry name" value="zf-RING_UBOX"/>
    <property type="match status" value="1"/>
</dbReference>
<keyword evidence="6" id="KW-0862">Zinc</keyword>
<dbReference type="PROSITE" id="PS50089">
    <property type="entry name" value="ZF_RING_2"/>
    <property type="match status" value="1"/>
</dbReference>
<keyword evidence="2" id="KW-0963">Cytoplasm</keyword>
<organism evidence="12 13">
    <name type="scientific">Branchiostoma floridae</name>
    <name type="common">Florida lancelet</name>
    <name type="synonym">Amphioxus</name>
    <dbReference type="NCBI Taxonomy" id="7739"/>
    <lineage>
        <taxon>Eukaryota</taxon>
        <taxon>Metazoa</taxon>
        <taxon>Chordata</taxon>
        <taxon>Cephalochordata</taxon>
        <taxon>Leptocardii</taxon>
        <taxon>Amphioxiformes</taxon>
        <taxon>Branchiostomatidae</taxon>
        <taxon>Branchiostoma</taxon>
    </lineage>
</organism>